<dbReference type="Pfam" id="PF00848">
    <property type="entry name" value="Ring_hydroxyl_A"/>
    <property type="match status" value="1"/>
</dbReference>
<protein>
    <recommendedName>
        <fullName evidence="7">Rieske domain-containing protein</fullName>
    </recommendedName>
</protein>
<feature type="domain" description="Rieske" evidence="7">
    <location>
        <begin position="52"/>
        <end position="160"/>
    </location>
</feature>
<dbReference type="Gene3D" id="3.90.380.10">
    <property type="entry name" value="Naphthalene 1,2-dioxygenase Alpha Subunit, Chain A, domain 1"/>
    <property type="match status" value="2"/>
</dbReference>
<dbReference type="SUPFAM" id="SSF55961">
    <property type="entry name" value="Bet v1-like"/>
    <property type="match status" value="1"/>
</dbReference>
<keyword evidence="2" id="KW-0001">2Fe-2S</keyword>
<dbReference type="GO" id="GO:0016705">
    <property type="term" value="F:oxidoreductase activity, acting on paired donors, with incorporation or reduction of molecular oxygen"/>
    <property type="evidence" value="ECO:0007669"/>
    <property type="project" value="UniProtKB-ARBA"/>
</dbReference>
<proteinExistence type="predicted"/>
<evidence type="ECO:0000256" key="1">
    <source>
        <dbReference type="ARBA" id="ARBA00001962"/>
    </source>
</evidence>
<evidence type="ECO:0000256" key="3">
    <source>
        <dbReference type="ARBA" id="ARBA00022723"/>
    </source>
</evidence>
<dbReference type="InterPro" id="IPR017941">
    <property type="entry name" value="Rieske_2Fe-2S"/>
</dbReference>
<name>A0A6I6F4D8_9ACTN</name>
<dbReference type="GO" id="GO:0005506">
    <property type="term" value="F:iron ion binding"/>
    <property type="evidence" value="ECO:0007669"/>
    <property type="project" value="InterPro"/>
</dbReference>
<evidence type="ECO:0000313" key="8">
    <source>
        <dbReference type="EMBL" id="QGV78480.1"/>
    </source>
</evidence>
<keyword evidence="3" id="KW-0479">Metal-binding</keyword>
<keyword evidence="5" id="KW-0408">Iron</keyword>
<dbReference type="OrthoDB" id="5243643at2"/>
<accession>A0A6I6F4D8</accession>
<dbReference type="AlphaFoldDB" id="A0A6I6F4D8"/>
<dbReference type="SUPFAM" id="SSF50022">
    <property type="entry name" value="ISP domain"/>
    <property type="match status" value="1"/>
</dbReference>
<evidence type="ECO:0000256" key="6">
    <source>
        <dbReference type="ARBA" id="ARBA00023014"/>
    </source>
</evidence>
<comment type="cofactor">
    <cofactor evidence="1">
        <name>Fe cation</name>
        <dbReference type="ChEBI" id="CHEBI:24875"/>
    </cofactor>
</comment>
<dbReference type="Pfam" id="PF00355">
    <property type="entry name" value="Rieske"/>
    <property type="match status" value="1"/>
</dbReference>
<dbReference type="Gene3D" id="2.102.10.10">
    <property type="entry name" value="Rieske [2Fe-2S] iron-sulphur domain"/>
    <property type="match status" value="1"/>
</dbReference>
<keyword evidence="9" id="KW-1185">Reference proteome</keyword>
<dbReference type="PANTHER" id="PTHR43756:SF5">
    <property type="entry name" value="CHOLINE MONOOXYGENASE, CHLOROPLASTIC"/>
    <property type="match status" value="1"/>
</dbReference>
<evidence type="ECO:0000313" key="9">
    <source>
        <dbReference type="Proteomes" id="UP000422572"/>
    </source>
</evidence>
<dbReference type="PROSITE" id="PS51296">
    <property type="entry name" value="RIESKE"/>
    <property type="match status" value="1"/>
</dbReference>
<dbReference type="GO" id="GO:0051537">
    <property type="term" value="F:2 iron, 2 sulfur cluster binding"/>
    <property type="evidence" value="ECO:0007669"/>
    <property type="project" value="UniProtKB-KW"/>
</dbReference>
<gene>
    <name evidence="8" type="ORF">EIZ62_09650</name>
</gene>
<reference evidence="8 9" key="1">
    <citation type="submission" date="2018-12" db="EMBL/GenBank/DDBJ databases">
        <title>Complete genome sequence of Streptomyces ficellus NRRL8067, the producer of ficellomycin, feldamycin and nojirimycin.</title>
        <authorList>
            <person name="Zhang H."/>
            <person name="Yue R."/>
            <person name="Liu Y."/>
            <person name="Li M."/>
            <person name="Mu H."/>
            <person name="Zhang J."/>
        </authorList>
    </citation>
    <scope>NUCLEOTIDE SEQUENCE [LARGE SCALE GENOMIC DNA]</scope>
    <source>
        <strain evidence="8 9">NRRL 8067</strain>
    </source>
</reference>
<dbReference type="InterPro" id="IPR001663">
    <property type="entry name" value="Rng_hydr_dOase-A"/>
</dbReference>
<evidence type="ECO:0000256" key="5">
    <source>
        <dbReference type="ARBA" id="ARBA00023004"/>
    </source>
</evidence>
<evidence type="ECO:0000259" key="7">
    <source>
        <dbReference type="PROSITE" id="PS51296"/>
    </source>
</evidence>
<dbReference type="PRINTS" id="PR00090">
    <property type="entry name" value="RNGDIOXGNASE"/>
</dbReference>
<dbReference type="Proteomes" id="UP000422572">
    <property type="component" value="Chromosome"/>
</dbReference>
<dbReference type="RefSeq" id="WP_156692279.1">
    <property type="nucleotide sequence ID" value="NZ_CP034279.1"/>
</dbReference>
<dbReference type="CDD" id="cd03469">
    <property type="entry name" value="Rieske_RO_Alpha_N"/>
    <property type="match status" value="1"/>
</dbReference>
<dbReference type="PANTHER" id="PTHR43756">
    <property type="entry name" value="CHOLINE MONOOXYGENASE, CHLOROPLASTIC"/>
    <property type="match status" value="1"/>
</dbReference>
<organism evidence="8 9">
    <name type="scientific">Streptomyces ficellus</name>
    <dbReference type="NCBI Taxonomy" id="1977088"/>
    <lineage>
        <taxon>Bacteria</taxon>
        <taxon>Bacillati</taxon>
        <taxon>Actinomycetota</taxon>
        <taxon>Actinomycetes</taxon>
        <taxon>Kitasatosporales</taxon>
        <taxon>Streptomycetaceae</taxon>
        <taxon>Streptomyces</taxon>
    </lineage>
</organism>
<keyword evidence="4" id="KW-0560">Oxidoreductase</keyword>
<sequence length="397" mass="44629">MVFQPTRGNLPARFGPGVPGVPAIGPTTLDAEVYRDPERYEQERIKVLNRSWQIICRSEQVAEPGDHHVWEGHGESIVITRREDGGLDGFHNVCAHRGARIVAESGTKARRFTCKWHNWAYDTEGRVTGVPDRPDFDATMLAGLCSPAVDVDEWGGWVWAVLAGPGVAGPLKDWIAPEVRDDLAAFRMEDMKLVEKVEWEVDVNWKVAIDAFSEYYHAQALHGMGGKEAKDARHSTMHVHGRNGMYFVPFLGVLEDLLRTLDHTRYAICNYQLFPTAVANCQALHTQVFRAVPLGVTKTRFEAWELRYETDENDDPEYLRQVDFFWEIYKAVVQQDIDEWTDVAATTHSSAYRTNILSKRECIIAHFHRVIEDMLAGGDGLGLEPAPAEDGADAPTG</sequence>
<dbReference type="GO" id="GO:0004497">
    <property type="term" value="F:monooxygenase activity"/>
    <property type="evidence" value="ECO:0007669"/>
    <property type="project" value="UniProtKB-ARBA"/>
</dbReference>
<dbReference type="CDD" id="cd00680">
    <property type="entry name" value="RHO_alpha_C"/>
    <property type="match status" value="1"/>
</dbReference>
<dbReference type="KEGG" id="sfic:EIZ62_09650"/>
<dbReference type="InterPro" id="IPR036922">
    <property type="entry name" value="Rieske_2Fe-2S_sf"/>
</dbReference>
<evidence type="ECO:0000256" key="4">
    <source>
        <dbReference type="ARBA" id="ARBA00023002"/>
    </source>
</evidence>
<keyword evidence="6" id="KW-0411">Iron-sulfur</keyword>
<dbReference type="EMBL" id="CP034279">
    <property type="protein sequence ID" value="QGV78480.1"/>
    <property type="molecule type" value="Genomic_DNA"/>
</dbReference>
<dbReference type="InterPro" id="IPR015879">
    <property type="entry name" value="Ring_hydroxy_dOase_asu_C_dom"/>
</dbReference>
<evidence type="ECO:0000256" key="2">
    <source>
        <dbReference type="ARBA" id="ARBA00022714"/>
    </source>
</evidence>